<evidence type="ECO:0000313" key="2">
    <source>
        <dbReference type="Proteomes" id="UP001501153"/>
    </source>
</evidence>
<evidence type="ECO:0008006" key="3">
    <source>
        <dbReference type="Google" id="ProtNLM"/>
    </source>
</evidence>
<dbReference type="InterPro" id="IPR046219">
    <property type="entry name" value="DUF6252"/>
</dbReference>
<accession>A0ABP8I6P2</accession>
<keyword evidence="2" id="KW-1185">Reference proteome</keyword>
<reference evidence="2" key="1">
    <citation type="journal article" date="2019" name="Int. J. Syst. Evol. Microbiol.">
        <title>The Global Catalogue of Microorganisms (GCM) 10K type strain sequencing project: providing services to taxonomists for standard genome sequencing and annotation.</title>
        <authorList>
            <consortium name="The Broad Institute Genomics Platform"/>
            <consortium name="The Broad Institute Genome Sequencing Center for Infectious Disease"/>
            <person name="Wu L."/>
            <person name="Ma J."/>
        </authorList>
    </citation>
    <scope>NUCLEOTIDE SEQUENCE [LARGE SCALE GENOMIC DNA]</scope>
    <source>
        <strain evidence="2">JCM 17923</strain>
    </source>
</reference>
<dbReference type="RefSeq" id="WP_345234837.1">
    <property type="nucleotide sequence ID" value="NZ_BAABGZ010000013.1"/>
</dbReference>
<proteinExistence type="predicted"/>
<dbReference type="Pfam" id="PF19765">
    <property type="entry name" value="DUF6252"/>
    <property type="match status" value="1"/>
</dbReference>
<protein>
    <recommendedName>
        <fullName evidence="3">Lipoprotein</fullName>
    </recommendedName>
</protein>
<evidence type="ECO:0000313" key="1">
    <source>
        <dbReference type="EMBL" id="GAA4352517.1"/>
    </source>
</evidence>
<dbReference type="EMBL" id="BAABGZ010000013">
    <property type="protein sequence ID" value="GAA4352517.1"/>
    <property type="molecule type" value="Genomic_DNA"/>
</dbReference>
<organism evidence="1 2">
    <name type="scientific">Hymenobacter saemangeumensis</name>
    <dbReference type="NCBI Taxonomy" id="1084522"/>
    <lineage>
        <taxon>Bacteria</taxon>
        <taxon>Pseudomonadati</taxon>
        <taxon>Bacteroidota</taxon>
        <taxon>Cytophagia</taxon>
        <taxon>Cytophagales</taxon>
        <taxon>Hymenobacteraceae</taxon>
        <taxon>Hymenobacter</taxon>
    </lineage>
</organism>
<sequence>MKHAYYCLALSVVLLSACGKEDPDPVDQLPPATQTGANTFGCLVNGQPWTPRGNNGTSNYTVSYDIFPDGGLLEIVAYRIYGTGPDDFQSLSLWTKELHGIGTRSFQNTQNSIARFNEQRRNCVWRSRDSTTTYRRGQLTITRLDLQAGVVSGTFAFTMYKPGCDSIRVTEGRFDRKL</sequence>
<name>A0ABP8I6P2_9BACT</name>
<gene>
    <name evidence="1" type="ORF">GCM10023185_12300</name>
</gene>
<comment type="caution">
    <text evidence="1">The sequence shown here is derived from an EMBL/GenBank/DDBJ whole genome shotgun (WGS) entry which is preliminary data.</text>
</comment>
<dbReference type="PROSITE" id="PS51257">
    <property type="entry name" value="PROKAR_LIPOPROTEIN"/>
    <property type="match status" value="1"/>
</dbReference>
<dbReference type="Proteomes" id="UP001501153">
    <property type="component" value="Unassembled WGS sequence"/>
</dbReference>